<keyword evidence="2" id="KW-1185">Reference proteome</keyword>
<dbReference type="Gene3D" id="1.10.1220.10">
    <property type="entry name" value="Met repressor-like"/>
    <property type="match status" value="1"/>
</dbReference>
<proteinExistence type="predicted"/>
<name>A0A1I2K6D9_9CLOT</name>
<sequence>MSYSKVGRKNLSDKQKNKVNNKKNNQFFNDRLIVYIDDKKYEAEDLKRGYAEMASINLEFSEISCTYELEECIKYESWLSESDIFNGNDGGEKGRYLLCRP</sequence>
<dbReference type="eggNOG" id="COG0864">
    <property type="taxonomic scope" value="Bacteria"/>
</dbReference>
<reference evidence="1 2" key="1">
    <citation type="submission" date="2016-10" db="EMBL/GenBank/DDBJ databases">
        <authorList>
            <person name="de Groot N.N."/>
        </authorList>
    </citation>
    <scope>NUCLEOTIDE SEQUENCE [LARGE SCALE GENOMIC DNA]</scope>
    <source>
        <strain evidence="1 2">NLAE-zl-G419</strain>
    </source>
</reference>
<dbReference type="GeneID" id="90543669"/>
<dbReference type="RefSeq" id="WP_027637536.1">
    <property type="nucleotide sequence ID" value="NZ_BAAACD010000006.1"/>
</dbReference>
<accession>A0A1I2K6D9</accession>
<dbReference type="OrthoDB" id="1634058at2"/>
<dbReference type="Proteomes" id="UP000182135">
    <property type="component" value="Unassembled WGS sequence"/>
</dbReference>
<evidence type="ECO:0000313" key="1">
    <source>
        <dbReference type="EMBL" id="SFF60631.1"/>
    </source>
</evidence>
<evidence type="ECO:0000313" key="2">
    <source>
        <dbReference type="Proteomes" id="UP000182135"/>
    </source>
</evidence>
<gene>
    <name evidence="1" type="ORF">SAMN04487885_10430</name>
</gene>
<dbReference type="AlphaFoldDB" id="A0A1I2K6D9"/>
<protein>
    <submittedName>
        <fullName evidence="1">CopG family transcriptional regulator / antitoxin EndoAI</fullName>
    </submittedName>
</protein>
<organism evidence="1 2">
    <name type="scientific">Clostridium cadaveris</name>
    <dbReference type="NCBI Taxonomy" id="1529"/>
    <lineage>
        <taxon>Bacteria</taxon>
        <taxon>Bacillati</taxon>
        <taxon>Bacillota</taxon>
        <taxon>Clostridia</taxon>
        <taxon>Eubacteriales</taxon>
        <taxon>Clostridiaceae</taxon>
        <taxon>Clostridium</taxon>
    </lineage>
</organism>
<dbReference type="EMBL" id="FOOE01000004">
    <property type="protein sequence ID" value="SFF60631.1"/>
    <property type="molecule type" value="Genomic_DNA"/>
</dbReference>
<dbReference type="InterPro" id="IPR013321">
    <property type="entry name" value="Arc_rbn_hlx_hlx"/>
</dbReference>
<dbReference type="STRING" id="1529.SAMN04487885_10430"/>
<dbReference type="GO" id="GO:0006355">
    <property type="term" value="P:regulation of DNA-templated transcription"/>
    <property type="evidence" value="ECO:0007669"/>
    <property type="project" value="InterPro"/>
</dbReference>